<dbReference type="Proteomes" id="UP000754883">
    <property type="component" value="Unassembled WGS sequence"/>
</dbReference>
<keyword evidence="2" id="KW-1185">Reference proteome</keyword>
<name>A0A9N9UEX8_9HYPO</name>
<organism evidence="1 2">
    <name type="scientific">Clonostachys byssicola</name>
    <dbReference type="NCBI Taxonomy" id="160290"/>
    <lineage>
        <taxon>Eukaryota</taxon>
        <taxon>Fungi</taxon>
        <taxon>Dikarya</taxon>
        <taxon>Ascomycota</taxon>
        <taxon>Pezizomycotina</taxon>
        <taxon>Sordariomycetes</taxon>
        <taxon>Hypocreomycetidae</taxon>
        <taxon>Hypocreales</taxon>
        <taxon>Bionectriaceae</taxon>
        <taxon>Clonostachys</taxon>
    </lineage>
</organism>
<dbReference type="EMBL" id="CABFNO020001405">
    <property type="protein sequence ID" value="CAG9986675.1"/>
    <property type="molecule type" value="Genomic_DNA"/>
</dbReference>
<evidence type="ECO:0000313" key="2">
    <source>
        <dbReference type="Proteomes" id="UP000754883"/>
    </source>
</evidence>
<accession>A0A9N9UEX8</accession>
<sequence length="90" mass="10293">MQMYLCSRDDPISALLLRAESIVWFPRIPRVTENQHLPTVNNVVMGNRHPLPATELDNDLRSIGAWSDGSPTTVERPMPPEEYFFNETPI</sequence>
<dbReference type="OrthoDB" id="5142235at2759"/>
<protein>
    <submittedName>
        <fullName evidence="1">Uncharacterized protein</fullName>
    </submittedName>
</protein>
<dbReference type="AlphaFoldDB" id="A0A9N9UEX8"/>
<reference evidence="1" key="1">
    <citation type="submission" date="2021-10" db="EMBL/GenBank/DDBJ databases">
        <authorList>
            <person name="Piombo E."/>
        </authorList>
    </citation>
    <scope>NUCLEOTIDE SEQUENCE</scope>
</reference>
<evidence type="ECO:0000313" key="1">
    <source>
        <dbReference type="EMBL" id="CAG9986675.1"/>
    </source>
</evidence>
<proteinExistence type="predicted"/>
<comment type="caution">
    <text evidence="1">The sequence shown here is derived from an EMBL/GenBank/DDBJ whole genome shotgun (WGS) entry which is preliminary data.</text>
</comment>
<gene>
    <name evidence="1" type="ORF">CBYS24578_00007872</name>
</gene>